<dbReference type="InterPro" id="IPR045595">
    <property type="entry name" value="SufBD_N"/>
</dbReference>
<name>A0A271J1W0_9BACT</name>
<dbReference type="PANTHER" id="PTHR43575:SF1">
    <property type="entry name" value="PROTEIN ABCI7, CHLOROPLASTIC"/>
    <property type="match status" value="1"/>
</dbReference>
<dbReference type="RefSeq" id="WP_095510964.1">
    <property type="nucleotide sequence ID" value="NZ_MQWD01000001.1"/>
</dbReference>
<evidence type="ECO:0000256" key="1">
    <source>
        <dbReference type="ARBA" id="ARBA00043967"/>
    </source>
</evidence>
<comment type="similarity">
    <text evidence="1">Belongs to the iron-sulfur cluster assembly SufBD family.</text>
</comment>
<reference evidence="4 5" key="1">
    <citation type="submission" date="2016-11" db="EMBL/GenBank/DDBJ databases">
        <title>Study of marine rhodopsin-containing bacteria.</title>
        <authorList>
            <person name="Yoshizawa S."/>
            <person name="Kumagai Y."/>
            <person name="Kogure K."/>
        </authorList>
    </citation>
    <scope>NUCLEOTIDE SEQUENCE [LARGE SCALE GENOMIC DNA]</scope>
    <source>
        <strain evidence="4 5">SAORIC-28</strain>
    </source>
</reference>
<evidence type="ECO:0000259" key="2">
    <source>
        <dbReference type="Pfam" id="PF01458"/>
    </source>
</evidence>
<dbReference type="InterPro" id="IPR000825">
    <property type="entry name" value="SUF_FeS_clus_asmbl_SufBD_core"/>
</dbReference>
<keyword evidence="5" id="KW-1185">Reference proteome</keyword>
<dbReference type="Pfam" id="PF01458">
    <property type="entry name" value="SUFBD_core"/>
    <property type="match status" value="1"/>
</dbReference>
<gene>
    <name evidence="4" type="ORF">BSZ37_13060</name>
</gene>
<dbReference type="NCBIfam" id="TIGR01981">
    <property type="entry name" value="sufD"/>
    <property type="match status" value="1"/>
</dbReference>
<dbReference type="SUPFAM" id="SSF101960">
    <property type="entry name" value="Stabilizer of iron transporter SufD"/>
    <property type="match status" value="1"/>
</dbReference>
<evidence type="ECO:0000313" key="5">
    <source>
        <dbReference type="Proteomes" id="UP000216339"/>
    </source>
</evidence>
<proteinExistence type="inferred from homology"/>
<accession>A0A271J1W0</accession>
<dbReference type="InterPro" id="IPR011542">
    <property type="entry name" value="SUF_FeS_clus_asmbl_SufD"/>
</dbReference>
<organism evidence="4 5">
    <name type="scientific">Rubrivirga marina</name>
    <dbReference type="NCBI Taxonomy" id="1196024"/>
    <lineage>
        <taxon>Bacteria</taxon>
        <taxon>Pseudomonadati</taxon>
        <taxon>Rhodothermota</taxon>
        <taxon>Rhodothermia</taxon>
        <taxon>Rhodothermales</taxon>
        <taxon>Rubricoccaceae</taxon>
        <taxon>Rubrivirga</taxon>
    </lineage>
</organism>
<comment type="caution">
    <text evidence="4">The sequence shown here is derived from an EMBL/GenBank/DDBJ whole genome shotgun (WGS) entry which is preliminary data.</text>
</comment>
<dbReference type="Proteomes" id="UP000216339">
    <property type="component" value="Unassembled WGS sequence"/>
</dbReference>
<dbReference type="InterPro" id="IPR037284">
    <property type="entry name" value="SUF_FeS_clus_asmbl_SufBD_sf"/>
</dbReference>
<evidence type="ECO:0000259" key="3">
    <source>
        <dbReference type="Pfam" id="PF19295"/>
    </source>
</evidence>
<feature type="domain" description="SUF system FeS cluster assembly SufBD core" evidence="2">
    <location>
        <begin position="181"/>
        <end position="410"/>
    </location>
</feature>
<dbReference type="InterPro" id="IPR055346">
    <property type="entry name" value="Fe-S_cluster_assembly_SufBD"/>
</dbReference>
<evidence type="ECO:0000313" key="4">
    <source>
        <dbReference type="EMBL" id="PAP77297.1"/>
    </source>
</evidence>
<dbReference type="EMBL" id="MQWD01000001">
    <property type="protein sequence ID" value="PAP77297.1"/>
    <property type="molecule type" value="Genomic_DNA"/>
</dbReference>
<dbReference type="GO" id="GO:0016226">
    <property type="term" value="P:iron-sulfur cluster assembly"/>
    <property type="evidence" value="ECO:0007669"/>
    <property type="project" value="InterPro"/>
</dbReference>
<dbReference type="AlphaFoldDB" id="A0A271J1W0"/>
<sequence length="436" mass="46526">MIDLEKAPALLRHATEALEGAFSGDGAPDPFAVRRTAAKNAFEAAGLPSTRDEAWKYTDLRPALKPDYAPAPPASATEADLAAARIDGLDAVRVVIVNGRFDAEASDLGGLPEGVTVASLAQTARQSPDALADTFGAHVRVERDAFAALNAALSLDGVYLHVPRGVAVERPIHVVNVLTADGPTFVQGRNLLVVGETAEVKVIETYVVRGDAPTFRNDLTEIVAGPASNVTHVRIQDEGDDANAVTHVQSYQERDSTVSTLTFTFAAGTVRNNSVMVPAGQGGNATIGGLYICHGAEHVDTNTLIDHVAPGCESNELFKGIIYDQGTGVFNGKVFVQREGQQTNAYQQSQGVVLSPDAHHYSKPELEIYADDVKCSHGSTTGAIEPEHIFYLRSRGVSEADARAMLLYAFAHDVVEMVPIEAVRDHLDARIAERLK</sequence>
<dbReference type="Pfam" id="PF19295">
    <property type="entry name" value="SufBD_N"/>
    <property type="match status" value="1"/>
</dbReference>
<dbReference type="OrthoDB" id="9768262at2"/>
<dbReference type="PANTHER" id="PTHR43575">
    <property type="entry name" value="PROTEIN ABCI7, CHLOROPLASTIC"/>
    <property type="match status" value="1"/>
</dbReference>
<protein>
    <submittedName>
        <fullName evidence="4">Fe-S cluster assembly protein SufD</fullName>
    </submittedName>
</protein>
<feature type="domain" description="SUF system FeS cluster assembly SufBD N-terminal" evidence="3">
    <location>
        <begin position="32"/>
        <end position="174"/>
    </location>
</feature>